<feature type="compositionally biased region" description="Low complexity" evidence="1">
    <location>
        <begin position="131"/>
        <end position="140"/>
    </location>
</feature>
<accession>A0ABU2T466</accession>
<keyword evidence="4" id="KW-1185">Reference proteome</keyword>
<dbReference type="Proteomes" id="UP001180551">
    <property type="component" value="Unassembled WGS sequence"/>
</dbReference>
<comment type="caution">
    <text evidence="3">The sequence shown here is derived from an EMBL/GenBank/DDBJ whole genome shotgun (WGS) entry which is preliminary data.</text>
</comment>
<feature type="compositionally biased region" description="Low complexity" evidence="1">
    <location>
        <begin position="74"/>
        <end position="91"/>
    </location>
</feature>
<reference evidence="3" key="1">
    <citation type="submission" date="2024-05" db="EMBL/GenBank/DDBJ databases">
        <title>30 novel species of actinomycetes from the DSMZ collection.</title>
        <authorList>
            <person name="Nouioui I."/>
        </authorList>
    </citation>
    <scope>NUCLEOTIDE SEQUENCE</scope>
    <source>
        <strain evidence="3">DSM 41527</strain>
    </source>
</reference>
<dbReference type="RefSeq" id="WP_311623085.1">
    <property type="nucleotide sequence ID" value="NZ_JAVRFE010000008.1"/>
</dbReference>
<dbReference type="EMBL" id="JAVRFE010000008">
    <property type="protein sequence ID" value="MDT0455778.1"/>
    <property type="molecule type" value="Genomic_DNA"/>
</dbReference>
<feature type="compositionally biased region" description="Basic and acidic residues" evidence="1">
    <location>
        <begin position="92"/>
        <end position="115"/>
    </location>
</feature>
<evidence type="ECO:0000256" key="1">
    <source>
        <dbReference type="SAM" id="MobiDB-lite"/>
    </source>
</evidence>
<evidence type="ECO:0000259" key="2">
    <source>
        <dbReference type="Pfam" id="PF14016"/>
    </source>
</evidence>
<feature type="region of interest" description="Disordered" evidence="1">
    <location>
        <begin position="60"/>
        <end position="152"/>
    </location>
</feature>
<dbReference type="InterPro" id="IPR025326">
    <property type="entry name" value="DUF4232"/>
</dbReference>
<sequence length="299" mass="30248">MPRSHAPSEAASETGARTVTVAPHGSRTVRRRTLRIAAAGLTAAAALTLTACGGQDNPLKTSAAKPFNPSPQVAETPAAPGEEAGQGNTRTDGGRTDGGRTDGGRSEGGRSEGGRTEQVYAERGGNGTGTDTGTKATGTGSRRAATSHNASARVSAVRHTACDAAKIRIVAQRLTRPVNHLLLKATNTSGAVCDLYYSPYLRFDQAQSPLAELPASRPQSVVTLAPGESGYAGVLTSSADGSGGNGRTVTSLSVSLPGRDGKGSIGGSAAVALPGGSVHLDDSAWVTYWQSDANDAAAW</sequence>
<proteinExistence type="predicted"/>
<name>A0ABU2T466_9ACTN</name>
<gene>
    <name evidence="3" type="ORF">RM550_08495</name>
</gene>
<organism evidence="3 4">
    <name type="scientific">Streptomyces mooreae</name>
    <dbReference type="NCBI Taxonomy" id="3075523"/>
    <lineage>
        <taxon>Bacteria</taxon>
        <taxon>Bacillati</taxon>
        <taxon>Actinomycetota</taxon>
        <taxon>Actinomycetes</taxon>
        <taxon>Kitasatosporales</taxon>
        <taxon>Streptomycetaceae</taxon>
        <taxon>Streptomyces</taxon>
    </lineage>
</organism>
<feature type="region of interest" description="Disordered" evidence="1">
    <location>
        <begin position="1"/>
        <end position="30"/>
    </location>
</feature>
<protein>
    <submittedName>
        <fullName evidence="3">DUF4232 domain-containing protein</fullName>
    </submittedName>
</protein>
<feature type="domain" description="DUF4232" evidence="2">
    <location>
        <begin position="162"/>
        <end position="290"/>
    </location>
</feature>
<evidence type="ECO:0000313" key="3">
    <source>
        <dbReference type="EMBL" id="MDT0455778.1"/>
    </source>
</evidence>
<dbReference type="Pfam" id="PF14016">
    <property type="entry name" value="DUF4232"/>
    <property type="match status" value="1"/>
</dbReference>
<evidence type="ECO:0000313" key="4">
    <source>
        <dbReference type="Proteomes" id="UP001180551"/>
    </source>
</evidence>